<accession>Q17XF6</accession>
<reference evidence="1 2" key="1">
    <citation type="journal article" date="2006" name="PLoS Genet.">
        <title>Who ate whom? Adaptive Helicobacter genomic changes that accompanied a host jump from early humans to large felines.</title>
        <authorList>
            <person name="Eppinger M."/>
            <person name="Baar C."/>
            <person name="Linz B."/>
            <person name="Raddatz G."/>
            <person name="Lanz C."/>
            <person name="Keller H."/>
            <person name="Morelli G."/>
            <person name="Gressmann H."/>
            <person name="Achtman M."/>
            <person name="Schuster S.C."/>
        </authorList>
    </citation>
    <scope>NUCLEOTIDE SEQUENCE [LARGE SCALE GENOMIC DNA]</scope>
    <source>
        <strain evidence="1 2">Sheeba</strain>
    </source>
</reference>
<evidence type="ECO:0000313" key="1">
    <source>
        <dbReference type="EMBL" id="CAJ99670.1"/>
    </source>
</evidence>
<dbReference type="GeneID" id="91961829"/>
<dbReference type="Proteomes" id="UP000000775">
    <property type="component" value="Chromosome"/>
</dbReference>
<sequence length="58" mass="7199">MRKNSLMTMPREWWLCTKDTTKHSQNATKMQEWMEERQENINKARRFITKTQNKIKEI</sequence>
<proteinExistence type="predicted"/>
<protein>
    <submittedName>
        <fullName evidence="1">Uncharacterized protein</fullName>
    </submittedName>
</protein>
<dbReference type="RefSeq" id="WP_011577782.1">
    <property type="nucleotide sequence ID" value="NC_008229.1"/>
</dbReference>
<keyword evidence="2" id="KW-1185">Reference proteome</keyword>
<dbReference type="EMBL" id="AM260522">
    <property type="protein sequence ID" value="CAJ99670.1"/>
    <property type="molecule type" value="Genomic_DNA"/>
</dbReference>
<name>Q17XF6_HELAH</name>
<evidence type="ECO:0000313" key="2">
    <source>
        <dbReference type="Proteomes" id="UP000000775"/>
    </source>
</evidence>
<dbReference type="AlphaFoldDB" id="Q17XF6"/>
<organism evidence="1 2">
    <name type="scientific">Helicobacter acinonychis (strain Sheeba)</name>
    <dbReference type="NCBI Taxonomy" id="382638"/>
    <lineage>
        <taxon>Bacteria</taxon>
        <taxon>Pseudomonadati</taxon>
        <taxon>Campylobacterota</taxon>
        <taxon>Epsilonproteobacteria</taxon>
        <taxon>Campylobacterales</taxon>
        <taxon>Helicobacteraceae</taxon>
        <taxon>Helicobacter</taxon>
    </lineage>
</organism>
<gene>
    <name evidence="1" type="ordered locus">Hac_0889</name>
</gene>
<dbReference type="KEGG" id="hac:Hac_0889"/>
<dbReference type="HOGENOM" id="CLU_2973173_0_0_7"/>